<gene>
    <name evidence="2" type="ORF">L195_g029884</name>
</gene>
<comment type="caution">
    <text evidence="2">The sequence shown here is derived from an EMBL/GenBank/DDBJ whole genome shotgun (WGS) entry which is preliminary data.</text>
</comment>
<reference evidence="2 3" key="2">
    <citation type="journal article" date="2017" name="Front. Plant Sci.">
        <title>Gene Classification and Mining of Molecular Markers Useful in Red Clover (Trifolium pratense) Breeding.</title>
        <authorList>
            <person name="Istvanek J."/>
            <person name="Dluhosova J."/>
            <person name="Dluhos P."/>
            <person name="Patkova L."/>
            <person name="Nedelnik J."/>
            <person name="Repkova J."/>
        </authorList>
    </citation>
    <scope>NUCLEOTIDE SEQUENCE [LARGE SCALE GENOMIC DNA]</scope>
    <source>
        <strain evidence="3">cv. Tatra</strain>
        <tissue evidence="2">Young leaves</tissue>
    </source>
</reference>
<evidence type="ECO:0000313" key="3">
    <source>
        <dbReference type="Proteomes" id="UP000236291"/>
    </source>
</evidence>
<sequence length="188" mass="22310">AILPPAAENGKDVQVISSAGTDEYSVARLFNLLCDFDECMVQDQWKKNWCLHVTERIRHFLWIAFHERLPTNPVKARMGIAHMMCDHCRDNEETSLHVLRDCDVAKKIWMIVVPSAARANFFGGDMIHWFTTNLQCNSTWINDIKWPEFWASVCFYLWNWRSREYHDDNYSQPVKPVNFIMQHCREYH</sequence>
<dbReference type="Pfam" id="PF13966">
    <property type="entry name" value="zf-RVT"/>
    <property type="match status" value="1"/>
</dbReference>
<evidence type="ECO:0000313" key="2">
    <source>
        <dbReference type="EMBL" id="PNX73973.1"/>
    </source>
</evidence>
<dbReference type="Proteomes" id="UP000236291">
    <property type="component" value="Unassembled WGS sequence"/>
</dbReference>
<dbReference type="EMBL" id="ASHM01026824">
    <property type="protein sequence ID" value="PNX73973.1"/>
    <property type="molecule type" value="Genomic_DNA"/>
</dbReference>
<dbReference type="STRING" id="57577.A0A2K3L639"/>
<reference evidence="2 3" key="1">
    <citation type="journal article" date="2014" name="Am. J. Bot.">
        <title>Genome assembly and annotation for red clover (Trifolium pratense; Fabaceae).</title>
        <authorList>
            <person name="Istvanek J."/>
            <person name="Jaros M."/>
            <person name="Krenek A."/>
            <person name="Repkova J."/>
        </authorList>
    </citation>
    <scope>NUCLEOTIDE SEQUENCE [LARGE SCALE GENOMIC DNA]</scope>
    <source>
        <strain evidence="3">cv. Tatra</strain>
        <tissue evidence="2">Young leaves</tissue>
    </source>
</reference>
<dbReference type="InterPro" id="IPR026960">
    <property type="entry name" value="RVT-Znf"/>
</dbReference>
<name>A0A2K3L639_TRIPR</name>
<organism evidence="2 3">
    <name type="scientific">Trifolium pratense</name>
    <name type="common">Red clover</name>
    <dbReference type="NCBI Taxonomy" id="57577"/>
    <lineage>
        <taxon>Eukaryota</taxon>
        <taxon>Viridiplantae</taxon>
        <taxon>Streptophyta</taxon>
        <taxon>Embryophyta</taxon>
        <taxon>Tracheophyta</taxon>
        <taxon>Spermatophyta</taxon>
        <taxon>Magnoliopsida</taxon>
        <taxon>eudicotyledons</taxon>
        <taxon>Gunneridae</taxon>
        <taxon>Pentapetalae</taxon>
        <taxon>rosids</taxon>
        <taxon>fabids</taxon>
        <taxon>Fabales</taxon>
        <taxon>Fabaceae</taxon>
        <taxon>Papilionoideae</taxon>
        <taxon>50 kb inversion clade</taxon>
        <taxon>NPAAA clade</taxon>
        <taxon>Hologalegina</taxon>
        <taxon>IRL clade</taxon>
        <taxon>Trifolieae</taxon>
        <taxon>Trifolium</taxon>
    </lineage>
</organism>
<feature type="domain" description="Reverse transcriptase zinc-binding" evidence="1">
    <location>
        <begin position="24"/>
        <end position="109"/>
    </location>
</feature>
<protein>
    <submittedName>
        <fullName evidence="2">Ribonuclease H</fullName>
    </submittedName>
</protein>
<evidence type="ECO:0000259" key="1">
    <source>
        <dbReference type="Pfam" id="PF13966"/>
    </source>
</evidence>
<dbReference type="AlphaFoldDB" id="A0A2K3L639"/>
<proteinExistence type="predicted"/>
<feature type="non-terminal residue" evidence="2">
    <location>
        <position position="1"/>
    </location>
</feature>
<accession>A0A2K3L639</accession>